<name>A0A1M7YZ15_9VIBR</name>
<keyword evidence="1" id="KW-0805">Transcription regulation</keyword>
<dbReference type="InterPro" id="IPR039418">
    <property type="entry name" value="LexA-like"/>
</dbReference>
<dbReference type="STRING" id="1117707.VQ7734_03594"/>
<evidence type="ECO:0000313" key="6">
    <source>
        <dbReference type="Proteomes" id="UP000184600"/>
    </source>
</evidence>
<dbReference type="RefSeq" id="WP_073585157.1">
    <property type="nucleotide sequence ID" value="NZ_AP024897.1"/>
</dbReference>
<dbReference type="SUPFAM" id="SSF47413">
    <property type="entry name" value="lambda repressor-like DNA-binding domains"/>
    <property type="match status" value="1"/>
</dbReference>
<dbReference type="InterPro" id="IPR001387">
    <property type="entry name" value="Cro/C1-type_HTH"/>
</dbReference>
<dbReference type="InterPro" id="IPR010982">
    <property type="entry name" value="Lambda_DNA-bd_dom_sf"/>
</dbReference>
<keyword evidence="6" id="KW-1185">Reference proteome</keyword>
<feature type="domain" description="HTH cro/C1-type" evidence="4">
    <location>
        <begin position="7"/>
        <end position="61"/>
    </location>
</feature>
<dbReference type="PROSITE" id="PS50943">
    <property type="entry name" value="HTH_CROC1"/>
    <property type="match status" value="1"/>
</dbReference>
<dbReference type="SMART" id="SM00530">
    <property type="entry name" value="HTH_XRE"/>
    <property type="match status" value="1"/>
</dbReference>
<evidence type="ECO:0000259" key="4">
    <source>
        <dbReference type="PROSITE" id="PS50943"/>
    </source>
</evidence>
<dbReference type="Pfam" id="PF00717">
    <property type="entry name" value="Peptidase_S24"/>
    <property type="match status" value="1"/>
</dbReference>
<dbReference type="PANTHER" id="PTHR40661">
    <property type="match status" value="1"/>
</dbReference>
<evidence type="ECO:0000313" key="5">
    <source>
        <dbReference type="EMBL" id="SHO57824.1"/>
    </source>
</evidence>
<keyword evidence="3" id="KW-0804">Transcription</keyword>
<dbReference type="Proteomes" id="UP000184600">
    <property type="component" value="Unassembled WGS sequence"/>
</dbReference>
<dbReference type="PANTHER" id="PTHR40661:SF2">
    <property type="entry name" value="HTH-TYPE TRANSCRIPTIONAL REGULATOR PRTR"/>
    <property type="match status" value="1"/>
</dbReference>
<dbReference type="GO" id="GO:0003677">
    <property type="term" value="F:DNA binding"/>
    <property type="evidence" value="ECO:0007669"/>
    <property type="project" value="UniProtKB-KW"/>
</dbReference>
<dbReference type="EMBL" id="FRFG01000048">
    <property type="protein sequence ID" value="SHO57824.1"/>
    <property type="molecule type" value="Genomic_DNA"/>
</dbReference>
<proteinExistence type="predicted"/>
<reference evidence="6" key="1">
    <citation type="submission" date="2016-12" db="EMBL/GenBank/DDBJ databases">
        <authorList>
            <person name="Rodrigo-Torres L."/>
            <person name="Arahal R.D."/>
            <person name="Lucena T."/>
        </authorList>
    </citation>
    <scope>NUCLEOTIDE SEQUENCE [LARGE SCALE GENOMIC DNA]</scope>
</reference>
<evidence type="ECO:0000256" key="1">
    <source>
        <dbReference type="ARBA" id="ARBA00023015"/>
    </source>
</evidence>
<dbReference type="CDD" id="cd00093">
    <property type="entry name" value="HTH_XRE"/>
    <property type="match status" value="1"/>
</dbReference>
<dbReference type="SUPFAM" id="SSF51306">
    <property type="entry name" value="LexA/Signal peptidase"/>
    <property type="match status" value="1"/>
</dbReference>
<gene>
    <name evidence="5" type="primary">prtR_2</name>
    <name evidence="5" type="ORF">VQ7734_03594</name>
</gene>
<dbReference type="InterPro" id="IPR036286">
    <property type="entry name" value="LexA/Signal_pep-like_sf"/>
</dbReference>
<dbReference type="OrthoDB" id="8613261at2"/>
<dbReference type="Gene3D" id="2.10.109.10">
    <property type="entry name" value="Umud Fragment, subunit A"/>
    <property type="match status" value="1"/>
</dbReference>
<evidence type="ECO:0000256" key="2">
    <source>
        <dbReference type="ARBA" id="ARBA00023125"/>
    </source>
</evidence>
<dbReference type="InterPro" id="IPR015927">
    <property type="entry name" value="Peptidase_S24_S26A/B/C"/>
</dbReference>
<organism evidence="5 6">
    <name type="scientific">Vibrio quintilis</name>
    <dbReference type="NCBI Taxonomy" id="1117707"/>
    <lineage>
        <taxon>Bacteria</taxon>
        <taxon>Pseudomonadati</taxon>
        <taxon>Pseudomonadota</taxon>
        <taxon>Gammaproteobacteria</taxon>
        <taxon>Vibrionales</taxon>
        <taxon>Vibrionaceae</taxon>
        <taxon>Vibrio</taxon>
    </lineage>
</organism>
<dbReference type="CDD" id="cd06529">
    <property type="entry name" value="S24_LexA-like"/>
    <property type="match status" value="1"/>
</dbReference>
<sequence length="233" mass="25292">MSASERIKQRMQALGLKAVNIVKLTGASKGSVSQWVNGASKPSGQNLIALCKALQCQPDWLLLGDSAPADQSEHGNASWLGEMDPWNSQTALSSDEVELPFFTEVALSAGHGMAEVRENHGPKLRFARATLKQQNVDPQHAACVRVSGNSMEPVLPDGATVGVDTASTAVKDGKMFAIDHDGMLRVKTLYRVPGGGLRIRSFNHEEYPDETYSGDEVQQIRIIGKVFWYSVLV</sequence>
<keyword evidence="2" id="KW-0238">DNA-binding</keyword>
<dbReference type="Pfam" id="PF01381">
    <property type="entry name" value="HTH_3"/>
    <property type="match status" value="1"/>
</dbReference>
<dbReference type="AlphaFoldDB" id="A0A1M7YZ15"/>
<protein>
    <submittedName>
        <fullName evidence="5">HTH-type transcriptional regulator PrtR</fullName>
    </submittedName>
</protein>
<evidence type="ECO:0000256" key="3">
    <source>
        <dbReference type="ARBA" id="ARBA00023163"/>
    </source>
</evidence>
<dbReference type="Gene3D" id="1.10.260.40">
    <property type="entry name" value="lambda repressor-like DNA-binding domains"/>
    <property type="match status" value="1"/>
</dbReference>
<accession>A0A1M7YZ15</accession>